<comment type="caution">
    <text evidence="1">The sequence shown here is derived from an EMBL/GenBank/DDBJ whole genome shotgun (WGS) entry which is preliminary data.</text>
</comment>
<reference evidence="1 2" key="1">
    <citation type="journal article" date="2022" name="Hortic Res">
        <title>A haplotype resolved chromosomal level avocado genome allows analysis of novel avocado genes.</title>
        <authorList>
            <person name="Nath O."/>
            <person name="Fletcher S.J."/>
            <person name="Hayward A."/>
            <person name="Shaw L.M."/>
            <person name="Masouleh A.K."/>
            <person name="Furtado A."/>
            <person name="Henry R.J."/>
            <person name="Mitter N."/>
        </authorList>
    </citation>
    <scope>NUCLEOTIDE SEQUENCE [LARGE SCALE GENOMIC DNA]</scope>
    <source>
        <strain evidence="2">cv. Hass</strain>
    </source>
</reference>
<evidence type="ECO:0000313" key="1">
    <source>
        <dbReference type="EMBL" id="KAJ8649402.1"/>
    </source>
</evidence>
<keyword evidence="2" id="KW-1185">Reference proteome</keyword>
<accession>A0ACC2MUG9</accession>
<proteinExistence type="predicted"/>
<evidence type="ECO:0000313" key="2">
    <source>
        <dbReference type="Proteomes" id="UP001234297"/>
    </source>
</evidence>
<gene>
    <name evidence="1" type="ORF">MRB53_002425</name>
</gene>
<dbReference type="EMBL" id="CM056809">
    <property type="protein sequence ID" value="KAJ8649402.1"/>
    <property type="molecule type" value="Genomic_DNA"/>
</dbReference>
<name>A0ACC2MUG9_PERAE</name>
<protein>
    <submittedName>
        <fullName evidence="1">Uncharacterized protein</fullName>
    </submittedName>
</protein>
<sequence length="96" mass="10807">MMTDMMKLQQQFIQQQQQIDTAQAQLNQATAQAIAKMEVQLGQLAISVGGREKGQFPSQTVPNPKVQPNAQNALRDQFGKIVLQDYPMMRYKLSTP</sequence>
<organism evidence="1 2">
    <name type="scientific">Persea americana</name>
    <name type="common">Avocado</name>
    <dbReference type="NCBI Taxonomy" id="3435"/>
    <lineage>
        <taxon>Eukaryota</taxon>
        <taxon>Viridiplantae</taxon>
        <taxon>Streptophyta</taxon>
        <taxon>Embryophyta</taxon>
        <taxon>Tracheophyta</taxon>
        <taxon>Spermatophyta</taxon>
        <taxon>Magnoliopsida</taxon>
        <taxon>Magnoliidae</taxon>
        <taxon>Laurales</taxon>
        <taxon>Lauraceae</taxon>
        <taxon>Persea</taxon>
    </lineage>
</organism>
<dbReference type="Proteomes" id="UP001234297">
    <property type="component" value="Chromosome 1"/>
</dbReference>